<organism evidence="4 5">
    <name type="scientific">Kryptolebias marmoratus</name>
    <name type="common">Mangrove killifish</name>
    <name type="synonym">Rivulus marmoratus</name>
    <dbReference type="NCBI Taxonomy" id="37003"/>
    <lineage>
        <taxon>Eukaryota</taxon>
        <taxon>Metazoa</taxon>
        <taxon>Chordata</taxon>
        <taxon>Craniata</taxon>
        <taxon>Vertebrata</taxon>
        <taxon>Euteleostomi</taxon>
        <taxon>Actinopterygii</taxon>
        <taxon>Neopterygii</taxon>
        <taxon>Teleostei</taxon>
        <taxon>Neoteleostei</taxon>
        <taxon>Acanthomorphata</taxon>
        <taxon>Ovalentaria</taxon>
        <taxon>Atherinomorphae</taxon>
        <taxon>Cyprinodontiformes</taxon>
        <taxon>Rivulidae</taxon>
        <taxon>Kryptolebias</taxon>
    </lineage>
</organism>
<sequence length="201" mass="23438">MCRLLSFTVSVELKKQETNLREQMKKTRHWENQTEQLAVEKRNLENQTQALSRERDDLSWKLEVIMTLDNFPVKGFCPNKKPCQPCQTGWIQRQEKCYLFYDSSCKTKEDSLFFCESKGADLAVIDDNQEQVFITQSITNNPGCLSYNGYFNNGQYYVLGYRIKHGLVTLKGNVLDGSSYGSLIFNYNRFICEGEVMKWNN</sequence>
<feature type="domain" description="C-type lectin" evidence="3">
    <location>
        <begin position="86"/>
        <end position="193"/>
    </location>
</feature>
<dbReference type="PANTHER" id="PTHR45710">
    <property type="entry name" value="C-TYPE LECTIN DOMAIN-CONTAINING PROTEIN 180"/>
    <property type="match status" value="1"/>
</dbReference>
<dbReference type="Ensembl" id="ENSKMAT00000021563.1">
    <property type="protein sequence ID" value="ENSKMAP00000021285.1"/>
    <property type="gene ID" value="ENSKMAG00000015809.1"/>
</dbReference>
<dbReference type="Gene3D" id="3.10.100.10">
    <property type="entry name" value="Mannose-Binding Protein A, subunit A"/>
    <property type="match status" value="1"/>
</dbReference>
<evidence type="ECO:0000313" key="4">
    <source>
        <dbReference type="Ensembl" id="ENSKMAP00000021285.1"/>
    </source>
</evidence>
<evidence type="ECO:0000256" key="2">
    <source>
        <dbReference type="SAM" id="Coils"/>
    </source>
</evidence>
<dbReference type="SUPFAM" id="SSF56436">
    <property type="entry name" value="C-type lectin-like"/>
    <property type="match status" value="1"/>
</dbReference>
<keyword evidence="5" id="KW-1185">Reference proteome</keyword>
<evidence type="ECO:0000313" key="5">
    <source>
        <dbReference type="Proteomes" id="UP000264800"/>
    </source>
</evidence>
<proteinExistence type="predicted"/>
<dbReference type="GO" id="GO:0005886">
    <property type="term" value="C:plasma membrane"/>
    <property type="evidence" value="ECO:0007669"/>
    <property type="project" value="UniProtKB-SubCell"/>
</dbReference>
<accession>A0A3Q3AXN6</accession>
<dbReference type="InterPro" id="IPR016187">
    <property type="entry name" value="CTDL_fold"/>
</dbReference>
<dbReference type="InterPro" id="IPR050828">
    <property type="entry name" value="C-type_lectin/matrix_domain"/>
</dbReference>
<dbReference type="Proteomes" id="UP000264800">
    <property type="component" value="Unplaced"/>
</dbReference>
<dbReference type="InterPro" id="IPR016186">
    <property type="entry name" value="C-type_lectin-like/link_sf"/>
</dbReference>
<reference evidence="4" key="1">
    <citation type="submission" date="2025-08" db="UniProtKB">
        <authorList>
            <consortium name="Ensembl"/>
        </authorList>
    </citation>
    <scope>IDENTIFICATION</scope>
</reference>
<dbReference type="PANTHER" id="PTHR45710:SF8">
    <property type="entry name" value="RERATING FAMILY MEMBER 4"/>
    <property type="match status" value="1"/>
</dbReference>
<evidence type="ECO:0000256" key="1">
    <source>
        <dbReference type="ARBA" id="ARBA00004401"/>
    </source>
</evidence>
<protein>
    <recommendedName>
        <fullName evidence="3">C-type lectin domain-containing protein</fullName>
    </recommendedName>
</protein>
<dbReference type="AlphaFoldDB" id="A0A3Q3AXN6"/>
<reference evidence="4" key="2">
    <citation type="submission" date="2025-09" db="UniProtKB">
        <authorList>
            <consortium name="Ensembl"/>
        </authorList>
    </citation>
    <scope>IDENTIFICATION</scope>
</reference>
<feature type="coiled-coil region" evidence="2">
    <location>
        <begin position="13"/>
        <end position="61"/>
    </location>
</feature>
<evidence type="ECO:0000259" key="3">
    <source>
        <dbReference type="SMART" id="SM00034"/>
    </source>
</evidence>
<dbReference type="InterPro" id="IPR001304">
    <property type="entry name" value="C-type_lectin-like"/>
</dbReference>
<name>A0A3Q3AXN6_KRYMA</name>
<dbReference type="GeneTree" id="ENSGT00940000167246"/>
<comment type="subcellular location">
    <subcellularLocation>
        <location evidence="1">Cell membrane</location>
        <topology evidence="1">Single-pass type II membrane protein</topology>
    </subcellularLocation>
</comment>
<dbReference type="SMART" id="SM00034">
    <property type="entry name" value="CLECT"/>
    <property type="match status" value="1"/>
</dbReference>
<keyword evidence="2" id="KW-0175">Coiled coil</keyword>